<protein>
    <submittedName>
        <fullName evidence="4">Putative phage tail sheath protein</fullName>
    </submittedName>
</protein>
<organism evidence="4 5">
    <name type="scientific">Thioploca ingrica</name>
    <dbReference type="NCBI Taxonomy" id="40754"/>
    <lineage>
        <taxon>Bacteria</taxon>
        <taxon>Pseudomonadati</taxon>
        <taxon>Pseudomonadota</taxon>
        <taxon>Gammaproteobacteria</taxon>
        <taxon>Thiotrichales</taxon>
        <taxon>Thiotrichaceae</taxon>
        <taxon>Thioploca</taxon>
    </lineage>
</organism>
<dbReference type="Pfam" id="PF17482">
    <property type="entry name" value="Phage_sheath_1C"/>
    <property type="match status" value="1"/>
</dbReference>
<dbReference type="Proteomes" id="UP000031623">
    <property type="component" value="Chromosome"/>
</dbReference>
<dbReference type="Pfam" id="PF04984">
    <property type="entry name" value="Phage_sheath_1"/>
    <property type="match status" value="1"/>
</dbReference>
<evidence type="ECO:0000259" key="3">
    <source>
        <dbReference type="Pfam" id="PF17482"/>
    </source>
</evidence>
<evidence type="ECO:0000313" key="4">
    <source>
        <dbReference type="EMBL" id="BAP56325.1"/>
    </source>
</evidence>
<evidence type="ECO:0000313" key="5">
    <source>
        <dbReference type="Proteomes" id="UP000031623"/>
    </source>
</evidence>
<dbReference type="STRING" id="40754.THII_2028"/>
<keyword evidence="5" id="KW-1185">Reference proteome</keyword>
<reference evidence="4 5" key="1">
    <citation type="journal article" date="2014" name="ISME J.">
        <title>Ecophysiology of Thioploca ingrica as revealed by the complete genome sequence supplemented with proteomic evidence.</title>
        <authorList>
            <person name="Kojima H."/>
            <person name="Ogura Y."/>
            <person name="Yamamoto N."/>
            <person name="Togashi T."/>
            <person name="Mori H."/>
            <person name="Watanabe T."/>
            <person name="Nemoto F."/>
            <person name="Kurokawa K."/>
            <person name="Hayashi T."/>
            <person name="Fukui M."/>
        </authorList>
    </citation>
    <scope>NUCLEOTIDE SEQUENCE [LARGE SCALE GENOMIC DNA]</scope>
</reference>
<dbReference type="PANTHER" id="PTHR35861">
    <property type="match status" value="1"/>
</dbReference>
<dbReference type="InterPro" id="IPR052042">
    <property type="entry name" value="Tail_sheath_structural"/>
</dbReference>
<dbReference type="EMBL" id="AP014633">
    <property type="protein sequence ID" value="BAP56325.1"/>
    <property type="molecule type" value="Genomic_DNA"/>
</dbReference>
<dbReference type="InterPro" id="IPR020287">
    <property type="entry name" value="Tail_sheath_C"/>
</dbReference>
<sequence length="586" mass="62946">MATPTYPGVYVEEVSSGVRPLTLASTSTAAFIGPAEKGATDKAVKVYNFSEYQNLYGGFVDYSFLTHAVYQFFNNGGSQCYIVNVPVTGLKTAEVTLDTNLKISAISPGAWGNNLKVTITQLAAVSPATTPTQFNLAVYLGANPAPVETFEDLNMTAADPNFVATVINGHSKYITVAVEPATTTLPTAVSKPFGKKAEVSLGSNLDIFAISPGLWGNHLQVTIAPTTSTQFDLKVYLDPDLTTPVPVETFKDLSMTATDPKFVETVINGHSKYITVKALTADLPTATTTLLSNGEGDGSDGTVAKPDYTNAFQLLNDKDDVSLIATPGRDDVIGDGMNYCANRSLSDCFFIGDLRQADDSVETAKTAVGLITPKNSYGAVYLPWLYMTDPTGRSPEPILVPPSGYIAGLYAKTDTQRGVWKAPAGTAAALAGTVGLKTNFTDVQQGNLNPKNINCIRQFSASGIVIWGARTISSDPEWRYIPVRRMSILLRVSIYNGIQWAVFEPNDEELWSQLRLNINAFMMTLYRRGAFQGSSPSQAFFVKCDGETTPQADIDQGIVNVLVGFAPLKPAEFVMVKISQKAGQTA</sequence>
<feature type="domain" description="Tail sheath protein subtilisin-like" evidence="2">
    <location>
        <begin position="301"/>
        <end position="471"/>
    </location>
</feature>
<evidence type="ECO:0000256" key="1">
    <source>
        <dbReference type="ARBA" id="ARBA00008005"/>
    </source>
</evidence>
<feature type="domain" description="Tail sheath protein C-terminal" evidence="3">
    <location>
        <begin position="473"/>
        <end position="579"/>
    </location>
</feature>
<name>A0A090AMB4_9GAMM</name>
<accession>A0A090AMB4</accession>
<dbReference type="InterPro" id="IPR035089">
    <property type="entry name" value="Phage_sheath_subtilisin"/>
</dbReference>
<dbReference type="HOGENOM" id="CLU_009303_1_0_6"/>
<gene>
    <name evidence="4" type="ORF">THII_2028</name>
</gene>
<dbReference type="AlphaFoldDB" id="A0A090AMB4"/>
<dbReference type="Gene3D" id="3.40.50.11780">
    <property type="match status" value="2"/>
</dbReference>
<comment type="similarity">
    <text evidence="1">Belongs to the myoviridae tail sheath protein family.</text>
</comment>
<dbReference type="PANTHER" id="PTHR35861:SF1">
    <property type="entry name" value="PHAGE TAIL SHEATH PROTEIN"/>
    <property type="match status" value="1"/>
</dbReference>
<evidence type="ECO:0000259" key="2">
    <source>
        <dbReference type="Pfam" id="PF04984"/>
    </source>
</evidence>
<proteinExistence type="inferred from homology"/>
<dbReference type="KEGG" id="tig:THII_2028"/>